<dbReference type="PANTHER" id="PTHR37577:SF1">
    <property type="entry name" value="INTEGRAL MEMBRANE PROTEIN"/>
    <property type="match status" value="1"/>
</dbReference>
<feature type="transmembrane region" description="Helical" evidence="1">
    <location>
        <begin position="497"/>
        <end position="517"/>
    </location>
</feature>
<feature type="transmembrane region" description="Helical" evidence="1">
    <location>
        <begin position="328"/>
        <end position="344"/>
    </location>
</feature>
<name>A0A365NGU6_GIBIN</name>
<evidence type="ECO:0000313" key="2">
    <source>
        <dbReference type="EMBL" id="RBA19946.1"/>
    </source>
</evidence>
<evidence type="ECO:0000256" key="1">
    <source>
        <dbReference type="SAM" id="Phobius"/>
    </source>
</evidence>
<feature type="transmembrane region" description="Helical" evidence="1">
    <location>
        <begin position="185"/>
        <end position="208"/>
    </location>
</feature>
<keyword evidence="1" id="KW-0472">Membrane</keyword>
<feature type="transmembrane region" description="Helical" evidence="1">
    <location>
        <begin position="152"/>
        <end position="173"/>
    </location>
</feature>
<feature type="transmembrane region" description="Helical" evidence="1">
    <location>
        <begin position="40"/>
        <end position="60"/>
    </location>
</feature>
<dbReference type="EMBL" id="PKMI01000010">
    <property type="protein sequence ID" value="RBA19946.1"/>
    <property type="molecule type" value="Genomic_DNA"/>
</dbReference>
<dbReference type="Gene3D" id="2.40.128.310">
    <property type="entry name" value="Protein HRI1, C-terminal domain"/>
    <property type="match status" value="1"/>
</dbReference>
<sequence>MQFNLQRLPQRNPLVWGYRRNWCKPRSDPEHYLRLTLNEVTSAFVLTAWMVVVVLIGYYLKVYDPRLDPFRKEGTQKATKYPNSIDFAVHEILQSLPWPKHDSKYISARSSRLGTVLNACVLMFADVQIFTSLAILISAYTSVGCDIVAYHWQYMIYLAWLASVTHLASLSFLRNHLANNPAKRTWRLVAMCIIQVMLSVAVGLSMTFDGDPWLDSQGGRPAICYFKERIDTTSIAFQSAIKFIILIVWGLAIRIAKTFEGLEGGLRRIASLLEEMVNLDRRLYLDSTGRRLGSTPRAWRQLFVSFWIGYLSVISIQLSLFTSLLAEVYWLFFTIIWITTRLVKLRVPSNQDDSKWTFGQVLPIILLIAPLALAIEAFYSSPKAHEPINDLQEIPGSNSDIRELYHIHSPAYRGTFFLAVLSYIEIAVYFVLDQAETQGIATPLFQILTSIFVLQPTLQASWSICNLWLDKMTWSILSVFALEAWAEKKHISKRMAFLVRSIFLLGLSLSCLILKPLPLSRLDWAIAGTTVSTKIPDPEGNLTSHSTFHQWISSRTLDSDAGFMYPQPNDLTLEKGSMVNPDTGIDTAYEELWHDATPTAVPGEPAVRALVLQTEDEKNGVRGSVVRLGCYAQGLIRVGEHISLERWEWKDGWKRTIRMGDAELPIQKILGEEALREGDTVDVGGREWKVIEESGKDASKL</sequence>
<keyword evidence="1" id="KW-0812">Transmembrane</keyword>
<organism evidence="2 3">
    <name type="scientific">Gibberella intermedia</name>
    <name type="common">Bulb rot disease fungus</name>
    <name type="synonym">Fusarium proliferatum</name>
    <dbReference type="NCBI Taxonomy" id="948311"/>
    <lineage>
        <taxon>Eukaryota</taxon>
        <taxon>Fungi</taxon>
        <taxon>Dikarya</taxon>
        <taxon>Ascomycota</taxon>
        <taxon>Pezizomycotina</taxon>
        <taxon>Sordariomycetes</taxon>
        <taxon>Hypocreomycetidae</taxon>
        <taxon>Hypocreales</taxon>
        <taxon>Nectriaceae</taxon>
        <taxon>Fusarium</taxon>
        <taxon>Fusarium fujikuroi species complex</taxon>
    </lineage>
</organism>
<dbReference type="PANTHER" id="PTHR37577">
    <property type="entry name" value="INTEGRAL MEMBRANE PROTEIN"/>
    <property type="match status" value="1"/>
</dbReference>
<feature type="transmembrane region" description="Helical" evidence="1">
    <location>
        <begin position="411"/>
        <end position="432"/>
    </location>
</feature>
<dbReference type="Proteomes" id="UP000251714">
    <property type="component" value="Unassembled WGS sequence"/>
</dbReference>
<dbReference type="Pfam" id="PF16815">
    <property type="entry name" value="HRI1"/>
    <property type="match status" value="1"/>
</dbReference>
<comment type="caution">
    <text evidence="2">The sequence shown here is derived from an EMBL/GenBank/DDBJ whole genome shotgun (WGS) entry which is preliminary data.</text>
</comment>
<accession>A0A365NGU6</accession>
<feature type="transmembrane region" description="Helical" evidence="1">
    <location>
        <begin position="302"/>
        <end position="322"/>
    </location>
</feature>
<dbReference type="Gene3D" id="2.40.128.320">
    <property type="entry name" value="Protein HRI1, N-terminal domain"/>
    <property type="match status" value="1"/>
</dbReference>
<dbReference type="CDD" id="cd11693">
    <property type="entry name" value="HRI1_C_like"/>
    <property type="match status" value="1"/>
</dbReference>
<feature type="transmembrane region" description="Helical" evidence="1">
    <location>
        <begin position="356"/>
        <end position="379"/>
    </location>
</feature>
<feature type="transmembrane region" description="Helical" evidence="1">
    <location>
        <begin position="116"/>
        <end position="140"/>
    </location>
</feature>
<dbReference type="InterPro" id="IPR053018">
    <property type="entry name" value="Elsinochrome_Biosynth-Asso"/>
</dbReference>
<reference evidence="2 3" key="1">
    <citation type="submission" date="2017-12" db="EMBL/GenBank/DDBJ databases">
        <title>Genome sequence of the mycotoxigenic crop pathogen Fusarium proliferatum, strain ITEM 2341 from Date Palm.</title>
        <authorList>
            <person name="Almiman B.F."/>
            <person name="Shittu T.A."/>
            <person name="Muthumeenakshi S."/>
            <person name="Baroncelli R."/>
            <person name="Sreenivasaprasada S."/>
        </authorList>
    </citation>
    <scope>NUCLEOTIDE SEQUENCE [LARGE SCALE GENOMIC DNA]</scope>
    <source>
        <strain evidence="2 3">ITEM 2341</strain>
    </source>
</reference>
<evidence type="ECO:0000313" key="3">
    <source>
        <dbReference type="Proteomes" id="UP000251714"/>
    </source>
</evidence>
<feature type="transmembrane region" description="Helical" evidence="1">
    <location>
        <begin position="235"/>
        <end position="253"/>
    </location>
</feature>
<dbReference type="InterPro" id="IPR031818">
    <property type="entry name" value="Hri1"/>
</dbReference>
<protein>
    <submittedName>
        <fullName evidence="2">Uncharacterized protein</fullName>
    </submittedName>
</protein>
<keyword evidence="1" id="KW-1133">Transmembrane helix</keyword>
<dbReference type="InterPro" id="IPR043047">
    <property type="entry name" value="Hri1_N_sf"/>
</dbReference>
<proteinExistence type="predicted"/>
<dbReference type="AlphaFoldDB" id="A0A365NGU6"/>
<gene>
    <name evidence="2" type="ORF">FPRO05_09246</name>
</gene>